<keyword evidence="2" id="KW-1185">Reference proteome</keyword>
<dbReference type="VEuPathDB" id="MicrosporidiaDB:CWI38_0214p0050"/>
<reference evidence="1 2" key="1">
    <citation type="submission" date="2017-12" db="EMBL/GenBank/DDBJ databases">
        <authorList>
            <person name="Pombert J.-F."/>
            <person name="Haag K.L."/>
            <person name="Ebert D."/>
        </authorList>
    </citation>
    <scope>NUCLEOTIDE SEQUENCE [LARGE SCALE GENOMIC DNA]</scope>
    <source>
        <strain evidence="1">IL-G-3</strain>
    </source>
</reference>
<comment type="caution">
    <text evidence="1">The sequence shown here is derived from an EMBL/GenBank/DDBJ whole genome shotgun (WGS) entry which is preliminary data.</text>
</comment>
<evidence type="ECO:0000313" key="1">
    <source>
        <dbReference type="EMBL" id="TBU19293.1"/>
    </source>
</evidence>
<name>A0A4Q9M227_9MICR</name>
<evidence type="ECO:0000313" key="2">
    <source>
        <dbReference type="Proteomes" id="UP000292282"/>
    </source>
</evidence>
<organism evidence="1 2">
    <name type="scientific">Hamiltosporidium tvaerminnensis</name>
    <dbReference type="NCBI Taxonomy" id="1176355"/>
    <lineage>
        <taxon>Eukaryota</taxon>
        <taxon>Fungi</taxon>
        <taxon>Fungi incertae sedis</taxon>
        <taxon>Microsporidia</taxon>
        <taxon>Dubosqiidae</taxon>
        <taxon>Hamiltosporidium</taxon>
    </lineage>
</organism>
<sequence>MSKEAVKAQGIVVVRVSVRGGGFLVIIRVTSVAIRKCIRFCMEVINKGNLKLYCLEDNTCMGVLIICRCVSRVYDEGVSNSSMLEGVNYINSSILEGVNYMGVSNSRVGILEGVSYTSTIDKRVIVGVSNNVNGYRCVSNKYL</sequence>
<gene>
    <name evidence="1" type="ORF">CWI38_0214p0050</name>
</gene>
<dbReference type="EMBL" id="PITK01000214">
    <property type="protein sequence ID" value="TBU19293.1"/>
    <property type="molecule type" value="Genomic_DNA"/>
</dbReference>
<protein>
    <submittedName>
        <fullName evidence="1">Uncharacterized protein</fullName>
    </submittedName>
</protein>
<accession>A0A4Q9M227</accession>
<proteinExistence type="predicted"/>
<dbReference type="Proteomes" id="UP000292282">
    <property type="component" value="Unassembled WGS sequence"/>
</dbReference>
<dbReference type="AlphaFoldDB" id="A0A4Q9M227"/>